<reference evidence="2" key="1">
    <citation type="submission" date="2021-05" db="EMBL/GenBank/DDBJ databases">
        <title>Genome of Sphingobium sp. strain.</title>
        <authorList>
            <person name="Fan R."/>
        </authorList>
    </citation>
    <scope>NUCLEOTIDE SEQUENCE</scope>
    <source>
        <strain evidence="2">H33</strain>
    </source>
</reference>
<dbReference type="PANTHER" id="PTHR37315:SF1">
    <property type="entry name" value="UPF0311 PROTEIN BLR7842"/>
    <property type="match status" value="1"/>
</dbReference>
<proteinExistence type="inferred from homology"/>
<dbReference type="Gene3D" id="2.40.160.20">
    <property type="match status" value="1"/>
</dbReference>
<dbReference type="HAMAP" id="MF_00775">
    <property type="entry name" value="UPF0311"/>
    <property type="match status" value="1"/>
</dbReference>
<sequence length="162" mass="17777">MNAPQVPAHLDYVFEMRVEFRPERCIFGPLPGGGHQGYTPCSGGTIYGPRLSGKVVPDSGADFAHVRGDGVVVVNSHYLLEADDGTKIYINNNGYLVPSKPGEGKLVHGVRQPAYFCFSPTFTVPEGPHDWMSRTLIVGVGHRRTDPDHSIFSYYALKSEID</sequence>
<comment type="similarity">
    <text evidence="1">Belongs to the UPF0311 family.</text>
</comment>
<comment type="caution">
    <text evidence="2">The sequence shown here is derived from an EMBL/GenBank/DDBJ whole genome shotgun (WGS) entry which is preliminary data.</text>
</comment>
<dbReference type="EMBL" id="JAHGAW010000006">
    <property type="protein sequence ID" value="MBT2187390.1"/>
    <property type="molecule type" value="Genomic_DNA"/>
</dbReference>
<evidence type="ECO:0000256" key="1">
    <source>
        <dbReference type="HAMAP-Rule" id="MF_00775"/>
    </source>
</evidence>
<evidence type="ECO:0000313" key="3">
    <source>
        <dbReference type="Proteomes" id="UP001138757"/>
    </source>
</evidence>
<dbReference type="RefSeq" id="WP_214623294.1">
    <property type="nucleotide sequence ID" value="NZ_JAHGAW010000006.1"/>
</dbReference>
<dbReference type="Pfam" id="PF11578">
    <property type="entry name" value="DUF3237"/>
    <property type="match status" value="1"/>
</dbReference>
<evidence type="ECO:0000313" key="2">
    <source>
        <dbReference type="EMBL" id="MBT2187390.1"/>
    </source>
</evidence>
<dbReference type="InterPro" id="IPR020915">
    <property type="entry name" value="UPF0311"/>
</dbReference>
<dbReference type="PANTHER" id="PTHR37315">
    <property type="entry name" value="UPF0311 PROTEIN BLR7842"/>
    <property type="match status" value="1"/>
</dbReference>
<dbReference type="AlphaFoldDB" id="A0A9X1DC50"/>
<organism evidence="2 3">
    <name type="scientific">Sphingobium nicotianae</name>
    <dbReference type="NCBI Taxonomy" id="2782607"/>
    <lineage>
        <taxon>Bacteria</taxon>
        <taxon>Pseudomonadati</taxon>
        <taxon>Pseudomonadota</taxon>
        <taxon>Alphaproteobacteria</taxon>
        <taxon>Sphingomonadales</taxon>
        <taxon>Sphingomonadaceae</taxon>
        <taxon>Sphingobium</taxon>
    </lineage>
</organism>
<protein>
    <recommendedName>
        <fullName evidence="1">UPF0311 protein KK488_10575</fullName>
    </recommendedName>
</protein>
<name>A0A9X1DC50_9SPHN</name>
<keyword evidence="3" id="KW-1185">Reference proteome</keyword>
<dbReference type="Proteomes" id="UP001138757">
    <property type="component" value="Unassembled WGS sequence"/>
</dbReference>
<accession>A0A9X1DC50</accession>
<gene>
    <name evidence="2" type="ORF">KK488_10575</name>
</gene>